<feature type="non-terminal residue" evidence="1">
    <location>
        <position position="1"/>
    </location>
</feature>
<reference evidence="1" key="1">
    <citation type="submission" date="2018-05" db="EMBL/GenBank/DDBJ databases">
        <title>Draft genome of Mucuna pruriens seed.</title>
        <authorList>
            <person name="Nnadi N.E."/>
            <person name="Vos R."/>
            <person name="Hasami M.H."/>
            <person name="Devisetty U.K."/>
            <person name="Aguiy J.C."/>
        </authorList>
    </citation>
    <scope>NUCLEOTIDE SEQUENCE [LARGE SCALE GENOMIC DNA]</scope>
    <source>
        <strain evidence="1">JCA_2017</strain>
    </source>
</reference>
<protein>
    <recommendedName>
        <fullName evidence="3">Integrase catalytic domain-containing protein</fullName>
    </recommendedName>
</protein>
<name>A0A371ECB6_MUCPR</name>
<dbReference type="InterPro" id="IPR039537">
    <property type="entry name" value="Retrotran_Ty1/copia-like"/>
</dbReference>
<evidence type="ECO:0008006" key="3">
    <source>
        <dbReference type="Google" id="ProtNLM"/>
    </source>
</evidence>
<evidence type="ECO:0000313" key="2">
    <source>
        <dbReference type="Proteomes" id="UP000257109"/>
    </source>
</evidence>
<dbReference type="PANTHER" id="PTHR42648:SF31">
    <property type="entry name" value="RNA-DIRECTED DNA POLYMERASE"/>
    <property type="match status" value="1"/>
</dbReference>
<sequence>MTNGQRQCVMSSELPDGRNTLADKEGTINLGKGLVLHNVLYVLNLDCNLIFVFQLIHDSNCAITFSEKLCVIQDRTSRTVISFGEQWNGLNKRERFLFLVRIKLMNVWEPYRVDSSCDYFSCAIWIYLLVEKSELANTLKKFCTMVVTQFNKKVKIVRSDNDTKFRVLRSNFNDCVERKHGHILNISRTLCFEVNVPIQFWGEYILTVVYLINHTPSIIHKDYLYGKNELHLYNLDAK</sequence>
<comment type="caution">
    <text evidence="1">The sequence shown here is derived from an EMBL/GenBank/DDBJ whole genome shotgun (WGS) entry which is preliminary data.</text>
</comment>
<evidence type="ECO:0000313" key="1">
    <source>
        <dbReference type="EMBL" id="RDX63671.1"/>
    </source>
</evidence>
<organism evidence="1 2">
    <name type="scientific">Mucuna pruriens</name>
    <name type="common">Velvet bean</name>
    <name type="synonym">Dolichos pruriens</name>
    <dbReference type="NCBI Taxonomy" id="157652"/>
    <lineage>
        <taxon>Eukaryota</taxon>
        <taxon>Viridiplantae</taxon>
        <taxon>Streptophyta</taxon>
        <taxon>Embryophyta</taxon>
        <taxon>Tracheophyta</taxon>
        <taxon>Spermatophyta</taxon>
        <taxon>Magnoliopsida</taxon>
        <taxon>eudicotyledons</taxon>
        <taxon>Gunneridae</taxon>
        <taxon>Pentapetalae</taxon>
        <taxon>rosids</taxon>
        <taxon>fabids</taxon>
        <taxon>Fabales</taxon>
        <taxon>Fabaceae</taxon>
        <taxon>Papilionoideae</taxon>
        <taxon>50 kb inversion clade</taxon>
        <taxon>NPAAA clade</taxon>
        <taxon>indigoferoid/millettioid clade</taxon>
        <taxon>Phaseoleae</taxon>
        <taxon>Mucuna</taxon>
    </lineage>
</organism>
<dbReference type="AlphaFoldDB" id="A0A371ECB6"/>
<dbReference type="Proteomes" id="UP000257109">
    <property type="component" value="Unassembled WGS sequence"/>
</dbReference>
<dbReference type="SUPFAM" id="SSF53098">
    <property type="entry name" value="Ribonuclease H-like"/>
    <property type="match status" value="1"/>
</dbReference>
<dbReference type="EMBL" id="QJKJ01014767">
    <property type="protein sequence ID" value="RDX63671.1"/>
    <property type="molecule type" value="Genomic_DNA"/>
</dbReference>
<gene>
    <name evidence="1" type="ORF">CR513_57867</name>
</gene>
<dbReference type="OrthoDB" id="1432733at2759"/>
<accession>A0A371ECB6</accession>
<keyword evidence="2" id="KW-1185">Reference proteome</keyword>
<dbReference type="Gene3D" id="3.30.420.10">
    <property type="entry name" value="Ribonuclease H-like superfamily/Ribonuclease H"/>
    <property type="match status" value="1"/>
</dbReference>
<dbReference type="GO" id="GO:0003676">
    <property type="term" value="F:nucleic acid binding"/>
    <property type="evidence" value="ECO:0007669"/>
    <property type="project" value="InterPro"/>
</dbReference>
<proteinExistence type="predicted"/>
<dbReference type="InterPro" id="IPR036397">
    <property type="entry name" value="RNaseH_sf"/>
</dbReference>
<dbReference type="PANTHER" id="PTHR42648">
    <property type="entry name" value="TRANSPOSASE, PUTATIVE-RELATED"/>
    <property type="match status" value="1"/>
</dbReference>
<dbReference type="InterPro" id="IPR012337">
    <property type="entry name" value="RNaseH-like_sf"/>
</dbReference>